<reference evidence="3" key="1">
    <citation type="submission" date="2018-05" db="EMBL/GenBank/DDBJ databases">
        <authorList>
            <person name="Lanie J.A."/>
            <person name="Ng W.-L."/>
            <person name="Kazmierczak K.M."/>
            <person name="Andrzejewski T.M."/>
            <person name="Davidsen T.M."/>
            <person name="Wayne K.J."/>
            <person name="Tettelin H."/>
            <person name="Glass J.I."/>
            <person name="Rusch D."/>
            <person name="Podicherti R."/>
            <person name="Tsui H.-C.T."/>
            <person name="Winkler M.E."/>
        </authorList>
    </citation>
    <scope>NUCLEOTIDE SEQUENCE</scope>
</reference>
<dbReference type="InterPro" id="IPR050266">
    <property type="entry name" value="AB_hydrolase_sf"/>
</dbReference>
<dbReference type="InterPro" id="IPR000073">
    <property type="entry name" value="AB_hydrolase_1"/>
</dbReference>
<dbReference type="SUPFAM" id="SSF53474">
    <property type="entry name" value="alpha/beta-Hydrolases"/>
    <property type="match status" value="1"/>
</dbReference>
<dbReference type="InterPro" id="IPR029058">
    <property type="entry name" value="AB_hydrolase_fold"/>
</dbReference>
<dbReference type="EMBL" id="UINC01029070">
    <property type="protein sequence ID" value="SVB11181.1"/>
    <property type="molecule type" value="Genomic_DNA"/>
</dbReference>
<dbReference type="Pfam" id="PF00561">
    <property type="entry name" value="Abhydrolase_1"/>
    <property type="match status" value="2"/>
</dbReference>
<keyword evidence="1" id="KW-1133">Transmembrane helix</keyword>
<sequence length="257" mass="29226">MKFILKQEGKFKYIEEGEGMPIILLHGLMGGLSNFSAVIKFFKNKGYRVLMPSLPIYDMPIMKSSIKSLAEFLYEFIKFKGLKNYIIIGNSIGGHIGLYYTKLFNKAKGLVLTGSSGLYESGLGSGYTKRGDYEVMKEKVEEVFFDPKVATKSLVDEIFETVNNRNKLIKILAFAKSAIRHNMAKDLPKIKIPICLIWGKDDIVTPPHVANAFHKLLPNSDLYWIDKCGHAPMMEHPKKFNEMVLSWFSKRNLNTSK</sequence>
<dbReference type="AlphaFoldDB" id="A0A382BCC7"/>
<keyword evidence="1" id="KW-0472">Membrane</keyword>
<feature type="domain" description="AB hydrolase-1" evidence="2">
    <location>
        <begin position="179"/>
        <end position="237"/>
    </location>
</feature>
<feature type="transmembrane region" description="Helical" evidence="1">
    <location>
        <begin position="20"/>
        <end position="42"/>
    </location>
</feature>
<protein>
    <recommendedName>
        <fullName evidence="2">AB hydrolase-1 domain-containing protein</fullName>
    </recommendedName>
</protein>
<gene>
    <name evidence="3" type="ORF">METZ01_LOCUS164035</name>
</gene>
<dbReference type="PANTHER" id="PTHR43798">
    <property type="entry name" value="MONOACYLGLYCEROL LIPASE"/>
    <property type="match status" value="1"/>
</dbReference>
<accession>A0A382BCC7</accession>
<name>A0A382BCC7_9ZZZZ</name>
<dbReference type="Gene3D" id="3.40.50.1820">
    <property type="entry name" value="alpha/beta hydrolase"/>
    <property type="match status" value="1"/>
</dbReference>
<organism evidence="3">
    <name type="scientific">marine metagenome</name>
    <dbReference type="NCBI Taxonomy" id="408172"/>
    <lineage>
        <taxon>unclassified sequences</taxon>
        <taxon>metagenomes</taxon>
        <taxon>ecological metagenomes</taxon>
    </lineage>
</organism>
<evidence type="ECO:0000256" key="1">
    <source>
        <dbReference type="SAM" id="Phobius"/>
    </source>
</evidence>
<proteinExistence type="predicted"/>
<evidence type="ECO:0000313" key="3">
    <source>
        <dbReference type="EMBL" id="SVB11181.1"/>
    </source>
</evidence>
<dbReference type="PRINTS" id="PR00111">
    <property type="entry name" value="ABHYDROLASE"/>
</dbReference>
<evidence type="ECO:0000259" key="2">
    <source>
        <dbReference type="Pfam" id="PF00561"/>
    </source>
</evidence>
<feature type="domain" description="AB hydrolase-1" evidence="2">
    <location>
        <begin position="21"/>
        <end position="115"/>
    </location>
</feature>
<keyword evidence="1" id="KW-0812">Transmembrane</keyword>